<name>A0A9Q3FE03_9BASI</name>
<dbReference type="EMBL" id="AVOT02040984">
    <property type="protein sequence ID" value="MBW0536233.1"/>
    <property type="molecule type" value="Genomic_DNA"/>
</dbReference>
<evidence type="ECO:0000313" key="2">
    <source>
        <dbReference type="EMBL" id="MBW0536233.1"/>
    </source>
</evidence>
<keyword evidence="3" id="KW-1185">Reference proteome</keyword>
<feature type="region of interest" description="Disordered" evidence="1">
    <location>
        <begin position="1"/>
        <end position="23"/>
    </location>
</feature>
<dbReference type="AlphaFoldDB" id="A0A9Q3FE03"/>
<accession>A0A9Q3FE03</accession>
<dbReference type="Proteomes" id="UP000765509">
    <property type="component" value="Unassembled WGS sequence"/>
</dbReference>
<comment type="caution">
    <text evidence="2">The sequence shown here is derived from an EMBL/GenBank/DDBJ whole genome shotgun (WGS) entry which is preliminary data.</text>
</comment>
<evidence type="ECO:0000313" key="3">
    <source>
        <dbReference type="Proteomes" id="UP000765509"/>
    </source>
</evidence>
<organism evidence="2 3">
    <name type="scientific">Austropuccinia psidii MF-1</name>
    <dbReference type="NCBI Taxonomy" id="1389203"/>
    <lineage>
        <taxon>Eukaryota</taxon>
        <taxon>Fungi</taxon>
        <taxon>Dikarya</taxon>
        <taxon>Basidiomycota</taxon>
        <taxon>Pucciniomycotina</taxon>
        <taxon>Pucciniomycetes</taxon>
        <taxon>Pucciniales</taxon>
        <taxon>Sphaerophragmiaceae</taxon>
        <taxon>Austropuccinia</taxon>
    </lineage>
</organism>
<proteinExistence type="predicted"/>
<reference evidence="2" key="1">
    <citation type="submission" date="2021-03" db="EMBL/GenBank/DDBJ databases">
        <title>Draft genome sequence of rust myrtle Austropuccinia psidii MF-1, a brazilian biotype.</title>
        <authorList>
            <person name="Quecine M.C."/>
            <person name="Pachon D.M.R."/>
            <person name="Bonatelli M.L."/>
            <person name="Correr F.H."/>
            <person name="Franceschini L.M."/>
            <person name="Leite T.F."/>
            <person name="Margarido G.R.A."/>
            <person name="Almeida C.A."/>
            <person name="Ferrarezi J.A."/>
            <person name="Labate C.A."/>
        </authorList>
    </citation>
    <scope>NUCLEOTIDE SEQUENCE</scope>
    <source>
        <strain evidence="2">MF-1</strain>
    </source>
</reference>
<protein>
    <submittedName>
        <fullName evidence="2">Uncharacterized protein</fullName>
    </submittedName>
</protein>
<gene>
    <name evidence="2" type="ORF">O181_075948</name>
</gene>
<evidence type="ECO:0000256" key="1">
    <source>
        <dbReference type="SAM" id="MobiDB-lite"/>
    </source>
</evidence>
<feature type="compositionally biased region" description="Basic and acidic residues" evidence="1">
    <location>
        <begin position="1"/>
        <end position="12"/>
    </location>
</feature>
<sequence length="225" mass="25797">MVGPKSHFDPPEPKLVTNPLDPKLAKDPLDTNLARNAVGPNFRHRPPWTNISAMASGNHQRPPNQLSQLAPQLMGNPFHSFTPSVLKVAGKVHIWYYIPFCTVFAQHSNGDAFRTQFHLSISRSQDPKPISKEDYSVHQSEKLWRKSEDSSRIPTTSICRGWIFGHIQPPINTKCHKWCYTPLCTFFHQKSNGAQMKWLFQLFTQFIKAARYPEDSTRLKDQCQS</sequence>